<dbReference type="InterPro" id="IPR032819">
    <property type="entry name" value="TruB_C"/>
</dbReference>
<dbReference type="NCBIfam" id="TIGR00431">
    <property type="entry name" value="TruB"/>
    <property type="match status" value="1"/>
</dbReference>
<dbReference type="InterPro" id="IPR020103">
    <property type="entry name" value="PsdUridine_synth_cat_dom_sf"/>
</dbReference>
<dbReference type="InterPro" id="IPR014780">
    <property type="entry name" value="tRNA_psdUridine_synth_TruB"/>
</dbReference>
<protein>
    <recommendedName>
        <fullName evidence="5">tRNA pseudouridine synthase B</fullName>
        <ecNumber evidence="5">5.4.99.25</ecNumber>
    </recommendedName>
    <alternativeName>
        <fullName evidence="5">tRNA pseudouridine(55) synthase</fullName>
        <shortName evidence="5">Psi55 synthase</shortName>
    </alternativeName>
    <alternativeName>
        <fullName evidence="5">tRNA pseudouridylate synthase</fullName>
    </alternativeName>
    <alternativeName>
        <fullName evidence="5">tRNA-uridine isomerase</fullName>
    </alternativeName>
</protein>
<sequence>MYEINGILLMNKPVGLTSNYFLQKIKRIYRIKKAGYVGTLDPMASGMLPLCFGEATKFSQYIVNSKKFYQVIGLLGVKTSTSDSFGEIIRTNTISLGIKISKLIYVLNKFIGNVKQCPPMYSAVKYNGIPLYKYARKGKILNRKFRDVFISKLNLIYFDGRYFIINVYCSKGTYIRALVEDIGLCLGVDAHVVGLHRVYIDIFKKDFLVNFSDLRNKTYSELLSYLISMECAVINFPIIYLNKDEIISLYTGKILKNKNYLIEGYFRVYNKEKNIFMGLGRLSDNGDFSVKYLFKNIDL</sequence>
<dbReference type="Pfam" id="PF09157">
    <property type="entry name" value="TruB-C_2"/>
    <property type="match status" value="1"/>
</dbReference>
<keyword evidence="4 5" id="KW-0413">Isomerase</keyword>
<evidence type="ECO:0000256" key="4">
    <source>
        <dbReference type="ARBA" id="ARBA00023235"/>
    </source>
</evidence>
<dbReference type="GO" id="GO:0160148">
    <property type="term" value="F:tRNA pseudouridine(55) synthase activity"/>
    <property type="evidence" value="ECO:0007669"/>
    <property type="project" value="UniProtKB-EC"/>
</dbReference>
<dbReference type="SUPFAM" id="SSF55120">
    <property type="entry name" value="Pseudouridine synthase"/>
    <property type="match status" value="1"/>
</dbReference>
<evidence type="ECO:0000313" key="10">
    <source>
        <dbReference type="Proteomes" id="UP001368618"/>
    </source>
</evidence>
<name>A0ABZ2GW85_9GAMM</name>
<comment type="function">
    <text evidence="5">Responsible for synthesis of pseudouridine from uracil-55 in the psi GC loop of transfer RNAs.</text>
</comment>
<dbReference type="EMBL" id="CP135137">
    <property type="protein sequence ID" value="WWR11718.1"/>
    <property type="molecule type" value="Genomic_DNA"/>
</dbReference>
<dbReference type="CDD" id="cd02573">
    <property type="entry name" value="PseudoU_synth_EcTruB"/>
    <property type="match status" value="1"/>
</dbReference>
<gene>
    <name evidence="5 9" type="primary">truB</name>
    <name evidence="9" type="ORF">RQL39_00990</name>
</gene>
<dbReference type="Proteomes" id="UP001368618">
    <property type="component" value="Chromosome"/>
</dbReference>
<dbReference type="InterPro" id="IPR002501">
    <property type="entry name" value="PsdUridine_synth_N"/>
</dbReference>
<feature type="domain" description="tRNA pseudouridylate synthase B C-terminal" evidence="8">
    <location>
        <begin position="176"/>
        <end position="222"/>
    </location>
</feature>
<evidence type="ECO:0000256" key="3">
    <source>
        <dbReference type="ARBA" id="ARBA00022694"/>
    </source>
</evidence>
<dbReference type="Pfam" id="PF01509">
    <property type="entry name" value="TruB_N"/>
    <property type="match status" value="1"/>
</dbReference>
<comment type="catalytic activity">
    <reaction evidence="1 5">
        <text>uridine(55) in tRNA = pseudouridine(55) in tRNA</text>
        <dbReference type="Rhea" id="RHEA:42532"/>
        <dbReference type="Rhea" id="RHEA-COMP:10101"/>
        <dbReference type="Rhea" id="RHEA-COMP:10102"/>
        <dbReference type="ChEBI" id="CHEBI:65314"/>
        <dbReference type="ChEBI" id="CHEBI:65315"/>
        <dbReference type="EC" id="5.4.99.25"/>
    </reaction>
</comment>
<feature type="active site" description="Nucleophile" evidence="5">
    <location>
        <position position="41"/>
    </location>
</feature>
<proteinExistence type="inferred from homology"/>
<dbReference type="HAMAP" id="MF_01080">
    <property type="entry name" value="TruB_bact"/>
    <property type="match status" value="1"/>
</dbReference>
<accession>A0ABZ2GW85</accession>
<dbReference type="EC" id="5.4.99.25" evidence="5"/>
<dbReference type="RefSeq" id="WP_338516236.1">
    <property type="nucleotide sequence ID" value="NZ_CP135137.1"/>
</dbReference>
<dbReference type="Gene3D" id="3.30.2350.10">
    <property type="entry name" value="Pseudouridine synthase"/>
    <property type="match status" value="1"/>
</dbReference>
<evidence type="ECO:0000259" key="8">
    <source>
        <dbReference type="Pfam" id="PF16198"/>
    </source>
</evidence>
<dbReference type="InterPro" id="IPR015240">
    <property type="entry name" value="tRNA_sdUridine_synth_fam1_C"/>
</dbReference>
<evidence type="ECO:0000256" key="2">
    <source>
        <dbReference type="ARBA" id="ARBA00005642"/>
    </source>
</evidence>
<evidence type="ECO:0000259" key="7">
    <source>
        <dbReference type="Pfam" id="PF09157"/>
    </source>
</evidence>
<dbReference type="InterPro" id="IPR015947">
    <property type="entry name" value="PUA-like_sf"/>
</dbReference>
<keyword evidence="3 5" id="KW-0819">tRNA processing</keyword>
<evidence type="ECO:0000259" key="6">
    <source>
        <dbReference type="Pfam" id="PF01509"/>
    </source>
</evidence>
<organism evidence="9 10">
    <name type="scientific">Candidatus Legionella polyplacis</name>
    <dbReference type="NCBI Taxonomy" id="2005262"/>
    <lineage>
        <taxon>Bacteria</taxon>
        <taxon>Pseudomonadati</taxon>
        <taxon>Pseudomonadota</taxon>
        <taxon>Gammaproteobacteria</taxon>
        <taxon>Legionellales</taxon>
        <taxon>Legionellaceae</taxon>
        <taxon>Legionella</taxon>
    </lineage>
</organism>
<evidence type="ECO:0000256" key="1">
    <source>
        <dbReference type="ARBA" id="ARBA00000385"/>
    </source>
</evidence>
<reference evidence="9" key="1">
    <citation type="submission" date="2023-09" db="EMBL/GenBank/DDBJ databases">
        <title>Genomes of two closely related lineages of the louse Polyplax serrata with different host specificities.</title>
        <authorList>
            <person name="Martinu J."/>
            <person name="Tarabai H."/>
            <person name="Stefka J."/>
            <person name="Hypsa V."/>
        </authorList>
    </citation>
    <scope>NUCLEOTIDE SEQUENCE [LARGE SCALE GENOMIC DNA]</scope>
    <source>
        <strain evidence="9">98ZLc_SE</strain>
    </source>
</reference>
<evidence type="ECO:0000313" key="9">
    <source>
        <dbReference type="EMBL" id="WWR11718.1"/>
    </source>
</evidence>
<dbReference type="Pfam" id="PF16198">
    <property type="entry name" value="TruB_C_2"/>
    <property type="match status" value="1"/>
</dbReference>
<dbReference type="PANTHER" id="PTHR13767">
    <property type="entry name" value="TRNA-PSEUDOURIDINE SYNTHASE"/>
    <property type="match status" value="1"/>
</dbReference>
<comment type="similarity">
    <text evidence="2 5">Belongs to the pseudouridine synthase TruB family. Type 1 subfamily.</text>
</comment>
<feature type="domain" description="tRNA pseudouridine synthase II TruB subfamily 1 C-terminal" evidence="7">
    <location>
        <begin position="237"/>
        <end position="290"/>
    </location>
</feature>
<dbReference type="SUPFAM" id="SSF88697">
    <property type="entry name" value="PUA domain-like"/>
    <property type="match status" value="1"/>
</dbReference>
<evidence type="ECO:0000256" key="5">
    <source>
        <dbReference type="HAMAP-Rule" id="MF_01080"/>
    </source>
</evidence>
<feature type="domain" description="Pseudouridine synthase II N-terminal" evidence="6">
    <location>
        <begin position="26"/>
        <end position="175"/>
    </location>
</feature>
<keyword evidence="10" id="KW-1185">Reference proteome</keyword>
<dbReference type="PANTHER" id="PTHR13767:SF2">
    <property type="entry name" value="PSEUDOURIDYLATE SYNTHASE TRUB1"/>
    <property type="match status" value="1"/>
</dbReference>